<name>A0A2H9TNY3_9FUNG</name>
<feature type="compositionally biased region" description="Basic and acidic residues" evidence="1">
    <location>
        <begin position="183"/>
        <end position="221"/>
    </location>
</feature>
<keyword evidence="4" id="KW-1185">Reference proteome</keyword>
<dbReference type="SMART" id="SM01233">
    <property type="entry name" value="HABP4_PAI-RBP1"/>
    <property type="match status" value="1"/>
</dbReference>
<reference evidence="3 4" key="1">
    <citation type="submission" date="2016-10" db="EMBL/GenBank/DDBJ databases">
        <title>The genome of Paramicrosporidium saccamoebae is the missing link in understanding Cryptomycota and Microsporidia evolution.</title>
        <authorList>
            <person name="Quandt C.A."/>
            <person name="Beaudet D."/>
            <person name="Corsaro D."/>
            <person name="Michel R."/>
            <person name="Corradi N."/>
            <person name="James T."/>
        </authorList>
    </citation>
    <scope>NUCLEOTIDE SEQUENCE [LARGE SCALE GENOMIC DNA]</scope>
    <source>
        <strain evidence="3 4">KSL3</strain>
    </source>
</reference>
<proteinExistence type="predicted"/>
<dbReference type="Proteomes" id="UP000240830">
    <property type="component" value="Unassembled WGS sequence"/>
</dbReference>
<feature type="region of interest" description="Disordered" evidence="1">
    <location>
        <begin position="1"/>
        <end position="132"/>
    </location>
</feature>
<feature type="region of interest" description="Disordered" evidence="1">
    <location>
        <begin position="151"/>
        <end position="240"/>
    </location>
</feature>
<dbReference type="InterPro" id="IPR006861">
    <property type="entry name" value="HABP4_PAIRBP1-bd"/>
</dbReference>
<accession>A0A2H9TNY3</accession>
<sequence length="240" mass="26731">MNRFHLLSLEEEETSAPTAPIQTTKDNKDTNKGAKTQDATVKKGGKAPARMERRSRGVSKGEGQKHQTVGKGSWGRHTDGALPEEGAAVADEATNDETAEPPKPAYKTVKQYLAEQEQHQKRLSQLPQLNVRHANEGVEMEDMEVVRKEAVAGNAATKKTTNLKEPVKKTLSLQELNKVLPPAERRPREQQESRGERREENDRRPRQNDDRRASQKTRDAPAKASVKIDLSDKTAFPSLA</sequence>
<dbReference type="EMBL" id="MTSL01000063">
    <property type="protein sequence ID" value="PJF19454.1"/>
    <property type="molecule type" value="Genomic_DNA"/>
</dbReference>
<evidence type="ECO:0000313" key="3">
    <source>
        <dbReference type="EMBL" id="PJF19454.1"/>
    </source>
</evidence>
<comment type="caution">
    <text evidence="3">The sequence shown here is derived from an EMBL/GenBank/DDBJ whole genome shotgun (WGS) entry which is preliminary data.</text>
</comment>
<evidence type="ECO:0000256" key="1">
    <source>
        <dbReference type="SAM" id="MobiDB-lite"/>
    </source>
</evidence>
<protein>
    <recommendedName>
        <fullName evidence="2">Hyaluronan/mRNA-binding protein domain-containing protein</fullName>
    </recommendedName>
</protein>
<dbReference type="AlphaFoldDB" id="A0A2H9TNY3"/>
<evidence type="ECO:0000259" key="2">
    <source>
        <dbReference type="SMART" id="SM01233"/>
    </source>
</evidence>
<gene>
    <name evidence="3" type="ORF">PSACC_00737</name>
</gene>
<evidence type="ECO:0000313" key="4">
    <source>
        <dbReference type="Proteomes" id="UP000240830"/>
    </source>
</evidence>
<feature type="domain" description="Hyaluronan/mRNA-binding protein" evidence="2">
    <location>
        <begin position="48"/>
        <end position="137"/>
    </location>
</feature>
<feature type="compositionally biased region" description="Polar residues" evidence="1">
    <location>
        <begin position="15"/>
        <end position="24"/>
    </location>
</feature>
<organism evidence="3 4">
    <name type="scientific">Paramicrosporidium saccamoebae</name>
    <dbReference type="NCBI Taxonomy" id="1246581"/>
    <lineage>
        <taxon>Eukaryota</taxon>
        <taxon>Fungi</taxon>
        <taxon>Fungi incertae sedis</taxon>
        <taxon>Cryptomycota</taxon>
        <taxon>Cryptomycota incertae sedis</taxon>
        <taxon>Paramicrosporidium</taxon>
    </lineage>
</organism>